<protein>
    <submittedName>
        <fullName evidence="4">Uncharacterized protein</fullName>
    </submittedName>
</protein>
<keyword evidence="2" id="KW-0472">Membrane</keyword>
<evidence type="ECO:0000313" key="5">
    <source>
        <dbReference type="Proteomes" id="UP000070501"/>
    </source>
</evidence>
<keyword evidence="2" id="KW-1133">Transmembrane helix</keyword>
<feature type="chain" id="PRO_5007293519" evidence="3">
    <location>
        <begin position="30"/>
        <end position="367"/>
    </location>
</feature>
<feature type="compositionally biased region" description="Low complexity" evidence="1">
    <location>
        <begin position="318"/>
        <end position="331"/>
    </location>
</feature>
<dbReference type="FunCoup" id="A0A136J7N1">
    <property type="interactions" value="47"/>
</dbReference>
<feature type="compositionally biased region" description="Low complexity" evidence="1">
    <location>
        <begin position="33"/>
        <end position="47"/>
    </location>
</feature>
<sequence>MAPQKSLSIKRTVLLSCSALVLFASLAAAQNTANPPAPTGNTNSPSGTGTGTGTGTANASPSQTNTSPRPTNTGASGTETVPDLSTATRTSTTRSSAATSATSATRPPSNNGDHPPPLPTLPGQYNYPPPAVPNTKNAPFMKPNNIPEGTFFIAVGAILGAVGAAILIWRAVIACLLHRSVKKAALAQTTINDKSPFPAPPAPFYKYTDHESSLSLGQSATGGRGVRRTQRGPVPSSTPSQTNLFFSPTAPGANTNGNRESRFLPSGFYAAGSGSGQINTSNSISLSNLRPDSRGHARAVGHSPPESPGLMPHHANNSRRNLSSSTLNLNRPVSGRAPSAFLEDLLDDQQDQLPPPHLGGHHQQGRI</sequence>
<dbReference type="OrthoDB" id="4065319at2759"/>
<dbReference type="InParanoid" id="A0A136J7N1"/>
<dbReference type="STRING" id="196109.A0A136J7N1"/>
<feature type="region of interest" description="Disordered" evidence="1">
    <location>
        <begin position="211"/>
        <end position="261"/>
    </location>
</feature>
<feature type="compositionally biased region" description="Low complexity" evidence="1">
    <location>
        <begin position="278"/>
        <end position="289"/>
    </location>
</feature>
<keyword evidence="2" id="KW-0812">Transmembrane</keyword>
<dbReference type="PANTHER" id="PTHR36089:SF1">
    <property type="entry name" value="CHITIN SYNTHASE 3 COMPLEX PROTEIN CSI2-RELATED"/>
    <property type="match status" value="1"/>
</dbReference>
<dbReference type="Proteomes" id="UP000070501">
    <property type="component" value="Unassembled WGS sequence"/>
</dbReference>
<dbReference type="InterPro" id="IPR051009">
    <property type="entry name" value="PRM"/>
</dbReference>
<evidence type="ECO:0000256" key="3">
    <source>
        <dbReference type="SAM" id="SignalP"/>
    </source>
</evidence>
<dbReference type="AlphaFoldDB" id="A0A136J7N1"/>
<feature type="compositionally biased region" description="Polar residues" evidence="1">
    <location>
        <begin position="63"/>
        <end position="79"/>
    </location>
</feature>
<dbReference type="PANTHER" id="PTHR36089">
    <property type="entry name" value="CHITIN SYNTHASE 3 COMPLEX PROTEIN CSI2-RELATED"/>
    <property type="match status" value="1"/>
</dbReference>
<name>A0A136J7N1_9PEZI</name>
<organism evidence="4 5">
    <name type="scientific">Microdochium bolleyi</name>
    <dbReference type="NCBI Taxonomy" id="196109"/>
    <lineage>
        <taxon>Eukaryota</taxon>
        <taxon>Fungi</taxon>
        <taxon>Dikarya</taxon>
        <taxon>Ascomycota</taxon>
        <taxon>Pezizomycotina</taxon>
        <taxon>Sordariomycetes</taxon>
        <taxon>Xylariomycetidae</taxon>
        <taxon>Xylariales</taxon>
        <taxon>Microdochiaceae</taxon>
        <taxon>Microdochium</taxon>
    </lineage>
</organism>
<dbReference type="GO" id="GO:0000324">
    <property type="term" value="C:fungal-type vacuole"/>
    <property type="evidence" value="ECO:0007669"/>
    <property type="project" value="TreeGrafter"/>
</dbReference>
<evidence type="ECO:0000313" key="4">
    <source>
        <dbReference type="EMBL" id="KXJ93170.1"/>
    </source>
</evidence>
<feature type="compositionally biased region" description="Polar residues" evidence="1">
    <location>
        <begin position="237"/>
        <end position="258"/>
    </location>
</feature>
<accession>A0A136J7N1</accession>
<evidence type="ECO:0000256" key="1">
    <source>
        <dbReference type="SAM" id="MobiDB-lite"/>
    </source>
</evidence>
<keyword evidence="5" id="KW-1185">Reference proteome</keyword>
<feature type="compositionally biased region" description="Low complexity" evidence="1">
    <location>
        <begin position="85"/>
        <end position="106"/>
    </location>
</feature>
<feature type="region of interest" description="Disordered" evidence="1">
    <location>
        <begin position="33"/>
        <end position="138"/>
    </location>
</feature>
<feature type="signal peptide" evidence="3">
    <location>
        <begin position="1"/>
        <end position="29"/>
    </location>
</feature>
<reference evidence="5" key="1">
    <citation type="submission" date="2016-02" db="EMBL/GenBank/DDBJ databases">
        <title>Draft genome sequence of Microdochium bolleyi, a fungal endophyte of beachgrass.</title>
        <authorList>
            <consortium name="DOE Joint Genome Institute"/>
            <person name="David A.S."/>
            <person name="May G."/>
            <person name="Haridas S."/>
            <person name="Lim J."/>
            <person name="Wang M."/>
            <person name="Labutti K."/>
            <person name="Lipzen A."/>
            <person name="Barry K."/>
            <person name="Grigoriev I.V."/>
        </authorList>
    </citation>
    <scope>NUCLEOTIDE SEQUENCE [LARGE SCALE GENOMIC DNA]</scope>
    <source>
        <strain evidence="5">J235TASD1</strain>
    </source>
</reference>
<gene>
    <name evidence="4" type="ORF">Micbo1qcDRAFT_161117</name>
</gene>
<evidence type="ECO:0000256" key="2">
    <source>
        <dbReference type="SAM" id="Phobius"/>
    </source>
</evidence>
<feature type="transmembrane region" description="Helical" evidence="2">
    <location>
        <begin position="151"/>
        <end position="173"/>
    </location>
</feature>
<feature type="region of interest" description="Disordered" evidence="1">
    <location>
        <begin position="275"/>
        <end position="335"/>
    </location>
</feature>
<proteinExistence type="predicted"/>
<keyword evidence="3" id="KW-0732">Signal</keyword>
<dbReference type="EMBL" id="KQ964248">
    <property type="protein sequence ID" value="KXJ93170.1"/>
    <property type="molecule type" value="Genomic_DNA"/>
</dbReference>